<evidence type="ECO:0000259" key="4">
    <source>
        <dbReference type="PROSITE" id="PS51891"/>
    </source>
</evidence>
<organism evidence="5 6">
    <name type="scientific">Wenxinia marina DSM 24838</name>
    <dbReference type="NCBI Taxonomy" id="1123501"/>
    <lineage>
        <taxon>Bacteria</taxon>
        <taxon>Pseudomonadati</taxon>
        <taxon>Pseudomonadota</taxon>
        <taxon>Alphaproteobacteria</taxon>
        <taxon>Rhodobacterales</taxon>
        <taxon>Roseobacteraceae</taxon>
        <taxon>Wenxinia</taxon>
    </lineage>
</organism>
<dbReference type="PANTHER" id="PTHR28620:SF1">
    <property type="entry name" value="CENP-V_GFA DOMAIN-CONTAINING PROTEIN"/>
    <property type="match status" value="1"/>
</dbReference>
<reference evidence="5 6" key="1">
    <citation type="submission" date="2013-01" db="EMBL/GenBank/DDBJ databases">
        <authorList>
            <person name="Fiebig A."/>
            <person name="Goeker M."/>
            <person name="Klenk H.-P.P."/>
        </authorList>
    </citation>
    <scope>NUCLEOTIDE SEQUENCE [LARGE SCALE GENOMIC DNA]</scope>
    <source>
        <strain evidence="5 6">DSM 24838</strain>
    </source>
</reference>
<dbReference type="GO" id="GO:0046872">
    <property type="term" value="F:metal ion binding"/>
    <property type="evidence" value="ECO:0007669"/>
    <property type="project" value="UniProtKB-KW"/>
</dbReference>
<keyword evidence="6" id="KW-1185">Reference proteome</keyword>
<gene>
    <name evidence="5" type="ORF">Wenmar_00552</name>
</gene>
<evidence type="ECO:0000256" key="1">
    <source>
        <dbReference type="ARBA" id="ARBA00005495"/>
    </source>
</evidence>
<dbReference type="OrthoDB" id="9807246at2"/>
<dbReference type="eggNOG" id="COG3791">
    <property type="taxonomic scope" value="Bacteria"/>
</dbReference>
<dbReference type="Gene3D" id="2.170.150.70">
    <property type="match status" value="1"/>
</dbReference>
<proteinExistence type="inferred from homology"/>
<dbReference type="PATRIC" id="fig|1123501.6.peg.612"/>
<dbReference type="PROSITE" id="PS51891">
    <property type="entry name" value="CENP_V_GFA"/>
    <property type="match status" value="1"/>
</dbReference>
<evidence type="ECO:0000313" key="5">
    <source>
        <dbReference type="EMBL" id="KIQ71173.1"/>
    </source>
</evidence>
<evidence type="ECO:0000256" key="3">
    <source>
        <dbReference type="ARBA" id="ARBA00022833"/>
    </source>
</evidence>
<dbReference type="InterPro" id="IPR052355">
    <property type="entry name" value="CENP-V-like"/>
</dbReference>
<keyword evidence="2" id="KW-0479">Metal-binding</keyword>
<dbReference type="PANTHER" id="PTHR28620">
    <property type="entry name" value="CENTROMERE PROTEIN V"/>
    <property type="match status" value="1"/>
</dbReference>
<evidence type="ECO:0000256" key="2">
    <source>
        <dbReference type="ARBA" id="ARBA00022723"/>
    </source>
</evidence>
<dbReference type="Pfam" id="PF04828">
    <property type="entry name" value="GFA"/>
    <property type="match status" value="1"/>
</dbReference>
<dbReference type="STRING" id="1123501.Wenmar_00552"/>
<evidence type="ECO:0000313" key="6">
    <source>
        <dbReference type="Proteomes" id="UP000035100"/>
    </source>
</evidence>
<keyword evidence="3" id="KW-0862">Zinc</keyword>
<feature type="domain" description="CENP-V/GFA" evidence="4">
    <location>
        <begin position="2"/>
        <end position="111"/>
    </location>
</feature>
<protein>
    <recommendedName>
        <fullName evidence="4">CENP-V/GFA domain-containing protein</fullName>
    </recommendedName>
</protein>
<dbReference type="AlphaFoldDB" id="A0A0D0QJI4"/>
<dbReference type="EMBL" id="AONG01000003">
    <property type="protein sequence ID" value="KIQ71173.1"/>
    <property type="molecule type" value="Genomic_DNA"/>
</dbReference>
<name>A0A0D0QJI4_9RHOB</name>
<sequence>MIEGRCLCGAAGWRLDGDPEGTTICNCSICRRYGAIWAYGHLGQELTPWGETAAFATGEKSCDFHHCAVCGCVTHYLARWSYEDGRTKCAVNLRMADDPQAIRDLKIFHFEGAISMEDVVPDETGTVARHVRDLWL</sequence>
<comment type="caution">
    <text evidence="5">The sequence shown here is derived from an EMBL/GenBank/DDBJ whole genome shotgun (WGS) entry which is preliminary data.</text>
</comment>
<dbReference type="RefSeq" id="WP_018304664.1">
    <property type="nucleotide sequence ID" value="NZ_KB902314.1"/>
</dbReference>
<dbReference type="Proteomes" id="UP000035100">
    <property type="component" value="Unassembled WGS sequence"/>
</dbReference>
<dbReference type="SUPFAM" id="SSF51316">
    <property type="entry name" value="Mss4-like"/>
    <property type="match status" value="1"/>
</dbReference>
<dbReference type="InterPro" id="IPR006913">
    <property type="entry name" value="CENP-V/GFA"/>
</dbReference>
<dbReference type="InterPro" id="IPR011057">
    <property type="entry name" value="Mss4-like_sf"/>
</dbReference>
<comment type="similarity">
    <text evidence="1">Belongs to the Gfa family.</text>
</comment>
<accession>A0A0D0QJI4</accession>
<dbReference type="GO" id="GO:0016846">
    <property type="term" value="F:carbon-sulfur lyase activity"/>
    <property type="evidence" value="ECO:0007669"/>
    <property type="project" value="InterPro"/>
</dbReference>